<evidence type="ECO:0000256" key="1">
    <source>
        <dbReference type="SAM" id="MobiDB-lite"/>
    </source>
</evidence>
<organism evidence="2 3">
    <name type="scientific">Portunus trituberculatus</name>
    <name type="common">Swimming crab</name>
    <name type="synonym">Neptunus trituberculatus</name>
    <dbReference type="NCBI Taxonomy" id="210409"/>
    <lineage>
        <taxon>Eukaryota</taxon>
        <taxon>Metazoa</taxon>
        <taxon>Ecdysozoa</taxon>
        <taxon>Arthropoda</taxon>
        <taxon>Crustacea</taxon>
        <taxon>Multicrustacea</taxon>
        <taxon>Malacostraca</taxon>
        <taxon>Eumalacostraca</taxon>
        <taxon>Eucarida</taxon>
        <taxon>Decapoda</taxon>
        <taxon>Pleocyemata</taxon>
        <taxon>Brachyura</taxon>
        <taxon>Eubrachyura</taxon>
        <taxon>Portunoidea</taxon>
        <taxon>Portunidae</taxon>
        <taxon>Portuninae</taxon>
        <taxon>Portunus</taxon>
    </lineage>
</organism>
<proteinExistence type="predicted"/>
<sequence length="66" mass="7294">MHPQPPLRDLTRALKLMVRLRQKSPALLLRCLEVVHSLPEVAAAKKPRDIKGCKEAAEGERLGEAG</sequence>
<dbReference type="EMBL" id="VSRR010140998">
    <property type="protein sequence ID" value="MPD04423.1"/>
    <property type="molecule type" value="Genomic_DNA"/>
</dbReference>
<protein>
    <submittedName>
        <fullName evidence="2">Uncharacterized protein</fullName>
    </submittedName>
</protein>
<keyword evidence="3" id="KW-1185">Reference proteome</keyword>
<gene>
    <name evidence="2" type="ORF">E2C01_100109</name>
</gene>
<evidence type="ECO:0000313" key="2">
    <source>
        <dbReference type="EMBL" id="MPD04423.1"/>
    </source>
</evidence>
<dbReference type="AlphaFoldDB" id="A0A5B7K766"/>
<comment type="caution">
    <text evidence="2">The sequence shown here is derived from an EMBL/GenBank/DDBJ whole genome shotgun (WGS) entry which is preliminary data.</text>
</comment>
<accession>A0A5B7K766</accession>
<reference evidence="2 3" key="1">
    <citation type="submission" date="2019-05" db="EMBL/GenBank/DDBJ databases">
        <title>Another draft genome of Portunus trituberculatus and its Hox gene families provides insights of decapod evolution.</title>
        <authorList>
            <person name="Jeong J.-H."/>
            <person name="Song I."/>
            <person name="Kim S."/>
            <person name="Choi T."/>
            <person name="Kim D."/>
            <person name="Ryu S."/>
            <person name="Kim W."/>
        </authorList>
    </citation>
    <scope>NUCLEOTIDE SEQUENCE [LARGE SCALE GENOMIC DNA]</scope>
    <source>
        <tissue evidence="2">Muscle</tissue>
    </source>
</reference>
<evidence type="ECO:0000313" key="3">
    <source>
        <dbReference type="Proteomes" id="UP000324222"/>
    </source>
</evidence>
<feature type="region of interest" description="Disordered" evidence="1">
    <location>
        <begin position="46"/>
        <end position="66"/>
    </location>
</feature>
<dbReference type="Proteomes" id="UP000324222">
    <property type="component" value="Unassembled WGS sequence"/>
</dbReference>
<name>A0A5B7K766_PORTR</name>